<dbReference type="InParanoid" id="A0A4W3GIU7"/>
<dbReference type="GO" id="GO:0005737">
    <property type="term" value="C:cytoplasm"/>
    <property type="evidence" value="ECO:0007669"/>
    <property type="project" value="TreeGrafter"/>
</dbReference>
<reference evidence="6" key="3">
    <citation type="journal article" date="2014" name="Nature">
        <title>Elephant shark genome provides unique insights into gnathostome evolution.</title>
        <authorList>
            <consortium name="International Elephant Shark Genome Sequencing Consortium"/>
            <person name="Venkatesh B."/>
            <person name="Lee A.P."/>
            <person name="Ravi V."/>
            <person name="Maurya A.K."/>
            <person name="Lian M.M."/>
            <person name="Swann J.B."/>
            <person name="Ohta Y."/>
            <person name="Flajnik M.F."/>
            <person name="Sutoh Y."/>
            <person name="Kasahara M."/>
            <person name="Hoon S."/>
            <person name="Gangu V."/>
            <person name="Roy S.W."/>
            <person name="Irimia M."/>
            <person name="Korzh V."/>
            <person name="Kondrychyn I."/>
            <person name="Lim Z.W."/>
            <person name="Tay B.H."/>
            <person name="Tohari S."/>
            <person name="Kong K.W."/>
            <person name="Ho S."/>
            <person name="Lorente-Galdos B."/>
            <person name="Quilez J."/>
            <person name="Marques-Bonet T."/>
            <person name="Raney B.J."/>
            <person name="Ingham P.W."/>
            <person name="Tay A."/>
            <person name="Hillier L.W."/>
            <person name="Minx P."/>
            <person name="Boehm T."/>
            <person name="Wilson R.K."/>
            <person name="Brenner S."/>
            <person name="Warren W.C."/>
        </authorList>
    </citation>
    <scope>NUCLEOTIDE SEQUENCE [LARGE SCALE GENOMIC DNA]</scope>
</reference>
<reference evidence="6" key="1">
    <citation type="journal article" date="2006" name="Science">
        <title>Ancient noncoding elements conserved in the human genome.</title>
        <authorList>
            <person name="Venkatesh B."/>
            <person name="Kirkness E.F."/>
            <person name="Loh Y.H."/>
            <person name="Halpern A.L."/>
            <person name="Lee A.P."/>
            <person name="Johnson J."/>
            <person name="Dandona N."/>
            <person name="Viswanathan L.D."/>
            <person name="Tay A."/>
            <person name="Venter J.C."/>
            <person name="Strausberg R.L."/>
            <person name="Brenner S."/>
        </authorList>
    </citation>
    <scope>NUCLEOTIDE SEQUENCE [LARGE SCALE GENOMIC DNA]</scope>
</reference>
<dbReference type="GeneTree" id="ENSGT00940000162258"/>
<dbReference type="Gene3D" id="2.60.120.200">
    <property type="match status" value="1"/>
</dbReference>
<reference evidence="6" key="2">
    <citation type="journal article" date="2007" name="PLoS Biol.">
        <title>Survey sequencing and comparative analysis of the elephant shark (Callorhinchus milii) genome.</title>
        <authorList>
            <person name="Venkatesh B."/>
            <person name="Kirkness E.F."/>
            <person name="Loh Y.H."/>
            <person name="Halpern A.L."/>
            <person name="Lee A.P."/>
            <person name="Johnson J."/>
            <person name="Dandona N."/>
            <person name="Viswanathan L.D."/>
            <person name="Tay A."/>
            <person name="Venter J.C."/>
            <person name="Strausberg R.L."/>
            <person name="Brenner S."/>
        </authorList>
    </citation>
    <scope>NUCLEOTIDE SEQUENCE [LARGE SCALE GENOMIC DNA]</scope>
</reference>
<dbReference type="Pfam" id="PF00337">
    <property type="entry name" value="Gal-bind_lectin"/>
    <property type="match status" value="1"/>
</dbReference>
<dbReference type="PANTHER" id="PTHR11346">
    <property type="entry name" value="GALECTIN"/>
    <property type="match status" value="1"/>
</dbReference>
<evidence type="ECO:0000313" key="5">
    <source>
        <dbReference type="Ensembl" id="ENSCMIP00000003528.1"/>
    </source>
</evidence>
<evidence type="ECO:0000313" key="6">
    <source>
        <dbReference type="Proteomes" id="UP000314986"/>
    </source>
</evidence>
<keyword evidence="1 2" id="KW-0430">Lectin</keyword>
<accession>A0A4W3GIU7</accession>
<evidence type="ECO:0000256" key="2">
    <source>
        <dbReference type="RuleBase" id="RU102079"/>
    </source>
</evidence>
<dbReference type="SMART" id="SM00908">
    <property type="entry name" value="Gal-bind_lectin"/>
    <property type="match status" value="1"/>
</dbReference>
<dbReference type="GO" id="GO:0030246">
    <property type="term" value="F:carbohydrate binding"/>
    <property type="evidence" value="ECO:0007669"/>
    <property type="project" value="UniProtKB-UniRule"/>
</dbReference>
<dbReference type="PROSITE" id="PS51304">
    <property type="entry name" value="GALECTIN"/>
    <property type="match status" value="1"/>
</dbReference>
<feature type="compositionally biased region" description="Basic residues" evidence="3">
    <location>
        <begin position="105"/>
        <end position="124"/>
    </location>
</feature>
<protein>
    <recommendedName>
        <fullName evidence="2">Galectin</fullName>
    </recommendedName>
</protein>
<dbReference type="AlphaFoldDB" id="A0A4W3GIU7"/>
<reference evidence="5" key="4">
    <citation type="submission" date="2025-08" db="UniProtKB">
        <authorList>
            <consortium name="Ensembl"/>
        </authorList>
    </citation>
    <scope>IDENTIFICATION</scope>
</reference>
<dbReference type="CDD" id="cd00070">
    <property type="entry name" value="GLECT"/>
    <property type="match status" value="1"/>
</dbReference>
<dbReference type="InterPro" id="IPR044156">
    <property type="entry name" value="Galectin-like"/>
</dbReference>
<name>A0A4W3GIU7_CALMI</name>
<proteinExistence type="predicted"/>
<keyword evidence="6" id="KW-1185">Reference proteome</keyword>
<dbReference type="STRING" id="7868.ENSCMIP00000003528"/>
<dbReference type="Ensembl" id="ENSCMIT00000003667.1">
    <property type="protein sequence ID" value="ENSCMIP00000003528.1"/>
    <property type="gene ID" value="ENSCMIG00000002134.1"/>
</dbReference>
<feature type="domain" description="Galectin" evidence="4">
    <location>
        <begin position="1"/>
        <end position="124"/>
    </location>
</feature>
<evidence type="ECO:0000256" key="3">
    <source>
        <dbReference type="SAM" id="MobiDB-lite"/>
    </source>
</evidence>
<dbReference type="PANTHER" id="PTHR11346:SF111">
    <property type="entry name" value="GALECTIN-12"/>
    <property type="match status" value="1"/>
</dbReference>
<sequence>RALALQVRDLSSIPGRGRNLGQVSLLHTEFQVDFQCGAGVSPRPDIALHFNPRFSDGELIVCNSLQNQRWGSEERKQGIPLSRGTYFELIFHLRPYCFQVTGHQPHTHSHTQTRSHAHTLSHSH</sequence>
<organism evidence="5 6">
    <name type="scientific">Callorhinchus milii</name>
    <name type="common">Ghost shark</name>
    <dbReference type="NCBI Taxonomy" id="7868"/>
    <lineage>
        <taxon>Eukaryota</taxon>
        <taxon>Metazoa</taxon>
        <taxon>Chordata</taxon>
        <taxon>Craniata</taxon>
        <taxon>Vertebrata</taxon>
        <taxon>Chondrichthyes</taxon>
        <taxon>Holocephali</taxon>
        <taxon>Chimaeriformes</taxon>
        <taxon>Callorhinchidae</taxon>
        <taxon>Callorhinchus</taxon>
    </lineage>
</organism>
<dbReference type="SMART" id="SM00276">
    <property type="entry name" value="GLECT"/>
    <property type="match status" value="1"/>
</dbReference>
<dbReference type="SUPFAM" id="SSF49899">
    <property type="entry name" value="Concanavalin A-like lectins/glucanases"/>
    <property type="match status" value="1"/>
</dbReference>
<dbReference type="InterPro" id="IPR013320">
    <property type="entry name" value="ConA-like_dom_sf"/>
</dbReference>
<reference evidence="5" key="5">
    <citation type="submission" date="2025-09" db="UniProtKB">
        <authorList>
            <consortium name="Ensembl"/>
        </authorList>
    </citation>
    <scope>IDENTIFICATION</scope>
</reference>
<evidence type="ECO:0000256" key="1">
    <source>
        <dbReference type="ARBA" id="ARBA00022734"/>
    </source>
</evidence>
<dbReference type="Proteomes" id="UP000314986">
    <property type="component" value="Unassembled WGS sequence"/>
</dbReference>
<evidence type="ECO:0000259" key="4">
    <source>
        <dbReference type="PROSITE" id="PS51304"/>
    </source>
</evidence>
<feature type="region of interest" description="Disordered" evidence="3">
    <location>
        <begin position="103"/>
        <end position="124"/>
    </location>
</feature>
<dbReference type="InterPro" id="IPR001079">
    <property type="entry name" value="Galectin_CRD"/>
</dbReference>